<reference evidence="2" key="1">
    <citation type="submission" date="2021-03" db="EMBL/GenBank/DDBJ databases">
        <authorList>
            <person name="Li Z."/>
            <person name="Yang C."/>
        </authorList>
    </citation>
    <scope>NUCLEOTIDE SEQUENCE</scope>
    <source>
        <strain evidence="2">Dzin_1.0</strain>
        <tissue evidence="2">Leaf</tissue>
    </source>
</reference>
<gene>
    <name evidence="2" type="ORF">J5N97_008761</name>
</gene>
<evidence type="ECO:0000256" key="1">
    <source>
        <dbReference type="SAM" id="Phobius"/>
    </source>
</evidence>
<dbReference type="OrthoDB" id="1914706at2759"/>
<organism evidence="2 3">
    <name type="scientific">Dioscorea zingiberensis</name>
    <dbReference type="NCBI Taxonomy" id="325984"/>
    <lineage>
        <taxon>Eukaryota</taxon>
        <taxon>Viridiplantae</taxon>
        <taxon>Streptophyta</taxon>
        <taxon>Embryophyta</taxon>
        <taxon>Tracheophyta</taxon>
        <taxon>Spermatophyta</taxon>
        <taxon>Magnoliopsida</taxon>
        <taxon>Liliopsida</taxon>
        <taxon>Dioscoreales</taxon>
        <taxon>Dioscoreaceae</taxon>
        <taxon>Dioscorea</taxon>
    </lineage>
</organism>
<sequence length="173" mass="20113">MEKRQVFLRSYHFSRKRTAMERIRRSLVRVRRLISLRLRSARRLPLLVWCGLRLKLKLRRRRFHRLVAIPRPLSCNSDCWPCWDVCQKSLWSKDGLASSQHACCSCSSSMIVPNPLLSISSMVLWESLLVPLLLLQLMALSNLEPLFFLFISSPLASLLQYATLMMLSVLLSL</sequence>
<evidence type="ECO:0000313" key="3">
    <source>
        <dbReference type="Proteomes" id="UP001085076"/>
    </source>
</evidence>
<dbReference type="EMBL" id="JAGGNH010000002">
    <property type="protein sequence ID" value="KAJ0980506.1"/>
    <property type="molecule type" value="Genomic_DNA"/>
</dbReference>
<proteinExistence type="predicted"/>
<dbReference type="Proteomes" id="UP001085076">
    <property type="component" value="Miscellaneous, Linkage group lg02"/>
</dbReference>
<keyword evidence="1" id="KW-0812">Transmembrane</keyword>
<dbReference type="AlphaFoldDB" id="A0A9D5HLB6"/>
<keyword evidence="3" id="KW-1185">Reference proteome</keyword>
<name>A0A9D5HLB6_9LILI</name>
<comment type="caution">
    <text evidence="2">The sequence shown here is derived from an EMBL/GenBank/DDBJ whole genome shotgun (WGS) entry which is preliminary data.</text>
</comment>
<keyword evidence="1" id="KW-1133">Transmembrane helix</keyword>
<evidence type="ECO:0000313" key="2">
    <source>
        <dbReference type="EMBL" id="KAJ0980506.1"/>
    </source>
</evidence>
<feature type="transmembrane region" description="Helical" evidence="1">
    <location>
        <begin position="116"/>
        <end position="140"/>
    </location>
</feature>
<feature type="transmembrane region" description="Helical" evidence="1">
    <location>
        <begin position="146"/>
        <end position="171"/>
    </location>
</feature>
<keyword evidence="1" id="KW-0472">Membrane</keyword>
<accession>A0A9D5HLB6</accession>
<reference evidence="2" key="2">
    <citation type="journal article" date="2022" name="Hortic Res">
        <title>The genome of Dioscorea zingiberensis sheds light on the biosynthesis, origin and evolution of the medicinally important diosgenin saponins.</title>
        <authorList>
            <person name="Li Y."/>
            <person name="Tan C."/>
            <person name="Li Z."/>
            <person name="Guo J."/>
            <person name="Li S."/>
            <person name="Chen X."/>
            <person name="Wang C."/>
            <person name="Dai X."/>
            <person name="Yang H."/>
            <person name="Song W."/>
            <person name="Hou L."/>
            <person name="Xu J."/>
            <person name="Tong Z."/>
            <person name="Xu A."/>
            <person name="Yuan X."/>
            <person name="Wang W."/>
            <person name="Yang Q."/>
            <person name="Chen L."/>
            <person name="Sun Z."/>
            <person name="Wang K."/>
            <person name="Pan B."/>
            <person name="Chen J."/>
            <person name="Bao Y."/>
            <person name="Liu F."/>
            <person name="Qi X."/>
            <person name="Gang D.R."/>
            <person name="Wen J."/>
            <person name="Li J."/>
        </authorList>
    </citation>
    <scope>NUCLEOTIDE SEQUENCE</scope>
    <source>
        <strain evidence="2">Dzin_1.0</strain>
    </source>
</reference>
<protein>
    <submittedName>
        <fullName evidence="2">Uncharacterized protein</fullName>
    </submittedName>
</protein>